<dbReference type="GO" id="GO:0000160">
    <property type="term" value="P:phosphorelay signal transduction system"/>
    <property type="evidence" value="ECO:0007669"/>
    <property type="project" value="InterPro"/>
</dbReference>
<organism evidence="4 5">
    <name type="scientific">Sphingomonas crocodyli</name>
    <dbReference type="NCBI Taxonomy" id="1979270"/>
    <lineage>
        <taxon>Bacteria</taxon>
        <taxon>Pseudomonadati</taxon>
        <taxon>Pseudomonadota</taxon>
        <taxon>Alphaproteobacteria</taxon>
        <taxon>Sphingomonadales</taxon>
        <taxon>Sphingomonadaceae</taxon>
        <taxon>Sphingomonas</taxon>
    </lineage>
</organism>
<dbReference type="RefSeq" id="WP_127744469.1">
    <property type="nucleotide sequence ID" value="NZ_SACN01000001.1"/>
</dbReference>
<evidence type="ECO:0000256" key="1">
    <source>
        <dbReference type="ARBA" id="ARBA00022553"/>
    </source>
</evidence>
<name>A0A437MBF2_9SPHN</name>
<gene>
    <name evidence="4" type="ORF">EOD43_14110</name>
</gene>
<reference evidence="4 5" key="1">
    <citation type="submission" date="2019-01" db="EMBL/GenBank/DDBJ databases">
        <authorList>
            <person name="Chen W.-M."/>
        </authorList>
    </citation>
    <scope>NUCLEOTIDE SEQUENCE [LARGE SCALE GENOMIC DNA]</scope>
    <source>
        <strain evidence="4 5">CCP-7</strain>
    </source>
</reference>
<dbReference type="Proteomes" id="UP000282971">
    <property type="component" value="Unassembled WGS sequence"/>
</dbReference>
<dbReference type="PANTHER" id="PTHR44591:SF3">
    <property type="entry name" value="RESPONSE REGULATORY DOMAIN-CONTAINING PROTEIN"/>
    <property type="match status" value="1"/>
</dbReference>
<evidence type="ECO:0000259" key="3">
    <source>
        <dbReference type="PROSITE" id="PS50110"/>
    </source>
</evidence>
<dbReference type="OrthoDB" id="9784719at2"/>
<proteinExistence type="predicted"/>
<keyword evidence="5" id="KW-1185">Reference proteome</keyword>
<comment type="caution">
    <text evidence="4">The sequence shown here is derived from an EMBL/GenBank/DDBJ whole genome shotgun (WGS) entry which is preliminary data.</text>
</comment>
<dbReference type="InterPro" id="IPR011006">
    <property type="entry name" value="CheY-like_superfamily"/>
</dbReference>
<keyword evidence="1 2" id="KW-0597">Phosphoprotein</keyword>
<dbReference type="InterPro" id="IPR050595">
    <property type="entry name" value="Bact_response_regulator"/>
</dbReference>
<dbReference type="Pfam" id="PF00072">
    <property type="entry name" value="Response_reg"/>
    <property type="match status" value="1"/>
</dbReference>
<dbReference type="InterPro" id="IPR001789">
    <property type="entry name" value="Sig_transdc_resp-reg_receiver"/>
</dbReference>
<protein>
    <submittedName>
        <fullName evidence="4">Response regulator</fullName>
    </submittedName>
</protein>
<dbReference type="EMBL" id="SACN01000001">
    <property type="protein sequence ID" value="RVT94893.1"/>
    <property type="molecule type" value="Genomic_DNA"/>
</dbReference>
<dbReference type="SMART" id="SM00448">
    <property type="entry name" value="REC"/>
    <property type="match status" value="1"/>
</dbReference>
<dbReference type="PANTHER" id="PTHR44591">
    <property type="entry name" value="STRESS RESPONSE REGULATOR PROTEIN 1"/>
    <property type="match status" value="1"/>
</dbReference>
<feature type="domain" description="Response regulatory" evidence="3">
    <location>
        <begin position="2"/>
        <end position="111"/>
    </location>
</feature>
<evidence type="ECO:0000313" key="5">
    <source>
        <dbReference type="Proteomes" id="UP000282971"/>
    </source>
</evidence>
<dbReference type="Gene3D" id="3.40.50.2300">
    <property type="match status" value="1"/>
</dbReference>
<sequence length="112" mass="12394">MLVVCVDDDLLVRQVTSDMIRHLDHKVLEAPDAVSALDLIACVPDRIDILLTDVRMPGMNGVSLANAVRTRHPEIGIIYMTGYAGEFDLTGPVLEKPCTLGDLERMLDKVRH</sequence>
<evidence type="ECO:0000256" key="2">
    <source>
        <dbReference type="PROSITE-ProRule" id="PRU00169"/>
    </source>
</evidence>
<accession>A0A437MBF2</accession>
<dbReference type="AlphaFoldDB" id="A0A437MBF2"/>
<feature type="modified residue" description="4-aspartylphosphate" evidence="2">
    <location>
        <position position="53"/>
    </location>
</feature>
<evidence type="ECO:0000313" key="4">
    <source>
        <dbReference type="EMBL" id="RVT94893.1"/>
    </source>
</evidence>
<dbReference type="SUPFAM" id="SSF52172">
    <property type="entry name" value="CheY-like"/>
    <property type="match status" value="1"/>
</dbReference>
<dbReference type="PROSITE" id="PS50110">
    <property type="entry name" value="RESPONSE_REGULATORY"/>
    <property type="match status" value="1"/>
</dbReference>